<feature type="region of interest" description="Disordered" evidence="1">
    <location>
        <begin position="253"/>
        <end position="276"/>
    </location>
</feature>
<dbReference type="Gramene" id="KZM90208">
    <property type="protein sequence ID" value="KZM90208"/>
    <property type="gene ID" value="DCAR_022427"/>
</dbReference>
<reference evidence="2" key="1">
    <citation type="journal article" date="2016" name="Nat. Genet.">
        <title>A high-quality carrot genome assembly provides new insights into carotenoid accumulation and asterid genome evolution.</title>
        <authorList>
            <person name="Iorizzo M."/>
            <person name="Ellison S."/>
            <person name="Senalik D."/>
            <person name="Zeng P."/>
            <person name="Satapoomin P."/>
            <person name="Huang J."/>
            <person name="Bowman M."/>
            <person name="Iovene M."/>
            <person name="Sanseverino W."/>
            <person name="Cavagnaro P."/>
            <person name="Yildiz M."/>
            <person name="Macko-Podgorni A."/>
            <person name="Moranska E."/>
            <person name="Grzebelus E."/>
            <person name="Grzebelus D."/>
            <person name="Ashrafi H."/>
            <person name="Zheng Z."/>
            <person name="Cheng S."/>
            <person name="Spooner D."/>
            <person name="Van Deynze A."/>
            <person name="Simon P."/>
        </authorList>
    </citation>
    <scope>NUCLEOTIDE SEQUENCE [LARGE SCALE GENOMIC DNA]</scope>
    <source>
        <tissue evidence="2">Leaf</tissue>
    </source>
</reference>
<evidence type="ECO:0000313" key="2">
    <source>
        <dbReference type="EMBL" id="KZM90208.1"/>
    </source>
</evidence>
<comment type="caution">
    <text evidence="2">The sequence shown here is derived from an EMBL/GenBank/DDBJ whole genome shotgun (WGS) entry which is preliminary data.</text>
</comment>
<evidence type="ECO:0000256" key="1">
    <source>
        <dbReference type="SAM" id="MobiDB-lite"/>
    </source>
</evidence>
<accession>A0A164VE35</accession>
<feature type="compositionally biased region" description="Basic and acidic residues" evidence="1">
    <location>
        <begin position="261"/>
        <end position="270"/>
    </location>
</feature>
<sequence>MTVRPGDTTDSHPYGDDEDMISIRLYHGGKLRWLPQTEYVCGELSVYDFYGISKLSVEEIVMPNKTNYRVDIYVKHFNEDEDDDRELQEKDYENLCPDSDERRDSNDLVYLDEEDKEWPGWSDSDYAMSDDDALFDQNVDEGAEWIGKIRYDLGLSDADDSGEEEDEEGVDNGDASYCDLLDSLFQDMYGENVPRMSKIKWPVYRKEVPSNLEVGMTFENHLKFRDAITKHSYEEGKMVTFLLSDKSKTSSQDCCQSKKSSTLERGRNDIDLYSAQ</sequence>
<organism evidence="2">
    <name type="scientific">Daucus carota subsp. sativus</name>
    <name type="common">Carrot</name>
    <dbReference type="NCBI Taxonomy" id="79200"/>
    <lineage>
        <taxon>Eukaryota</taxon>
        <taxon>Viridiplantae</taxon>
        <taxon>Streptophyta</taxon>
        <taxon>Embryophyta</taxon>
        <taxon>Tracheophyta</taxon>
        <taxon>Spermatophyta</taxon>
        <taxon>Magnoliopsida</taxon>
        <taxon>eudicotyledons</taxon>
        <taxon>Gunneridae</taxon>
        <taxon>Pentapetalae</taxon>
        <taxon>asterids</taxon>
        <taxon>campanulids</taxon>
        <taxon>Apiales</taxon>
        <taxon>Apiaceae</taxon>
        <taxon>Apioideae</taxon>
        <taxon>Scandiceae</taxon>
        <taxon>Daucinae</taxon>
        <taxon>Daucus</taxon>
        <taxon>Daucus sect. Daucus</taxon>
    </lineage>
</organism>
<dbReference type="EMBL" id="LNRQ01000006">
    <property type="protein sequence ID" value="KZM90208.1"/>
    <property type="molecule type" value="Genomic_DNA"/>
</dbReference>
<feature type="compositionally biased region" description="Basic and acidic residues" evidence="1">
    <location>
        <begin position="87"/>
        <end position="105"/>
    </location>
</feature>
<name>A0A164VE35_DAUCS</name>
<evidence type="ECO:0008006" key="3">
    <source>
        <dbReference type="Google" id="ProtNLM"/>
    </source>
</evidence>
<proteinExistence type="predicted"/>
<gene>
    <name evidence="2" type="ORF">DCAR_022427</name>
</gene>
<dbReference type="AlphaFoldDB" id="A0A164VE35"/>
<feature type="region of interest" description="Disordered" evidence="1">
    <location>
        <begin position="82"/>
        <end position="105"/>
    </location>
</feature>
<protein>
    <recommendedName>
        <fullName evidence="3">Transposase MuDR plant domain-containing protein</fullName>
    </recommendedName>
</protein>